<dbReference type="InterPro" id="IPR010982">
    <property type="entry name" value="Lambda_DNA-bd_dom_sf"/>
</dbReference>
<dbReference type="AlphaFoldDB" id="A0A0R2LUC1"/>
<dbReference type="PROSITE" id="PS50943">
    <property type="entry name" value="HTH_CROC1"/>
    <property type="match status" value="1"/>
</dbReference>
<dbReference type="SUPFAM" id="SSF47413">
    <property type="entry name" value="lambda repressor-like DNA-binding domains"/>
    <property type="match status" value="1"/>
</dbReference>
<dbReference type="GO" id="GO:0003677">
    <property type="term" value="F:DNA binding"/>
    <property type="evidence" value="ECO:0007669"/>
    <property type="project" value="InterPro"/>
</dbReference>
<accession>A0A0R2LUC1</accession>
<protein>
    <submittedName>
        <fullName evidence="2">XRE family transcriptional regulator</fullName>
    </submittedName>
</protein>
<comment type="caution">
    <text evidence="2">The sequence shown here is derived from an EMBL/GenBank/DDBJ whole genome shotgun (WGS) entry which is preliminary data.</text>
</comment>
<dbReference type="InterPro" id="IPR053163">
    <property type="entry name" value="HTH-type_regulator_Rgg"/>
</dbReference>
<keyword evidence="3" id="KW-1185">Reference proteome</keyword>
<dbReference type="Gene3D" id="1.25.40.10">
    <property type="entry name" value="Tetratricopeptide repeat domain"/>
    <property type="match status" value="1"/>
</dbReference>
<gene>
    <name evidence="2" type="ORF">IV54_GL000832</name>
</gene>
<dbReference type="Proteomes" id="UP000051906">
    <property type="component" value="Unassembled WGS sequence"/>
</dbReference>
<dbReference type="STRING" id="616990.IV54_GL000832"/>
<proteinExistence type="predicted"/>
<dbReference type="PANTHER" id="PTHR37038">
    <property type="entry name" value="TRANSCRIPTIONAL REGULATOR-RELATED"/>
    <property type="match status" value="1"/>
</dbReference>
<dbReference type="EMBL" id="JQCA01000024">
    <property type="protein sequence ID" value="KRO04807.1"/>
    <property type="molecule type" value="Genomic_DNA"/>
</dbReference>
<dbReference type="Pfam" id="PF01381">
    <property type="entry name" value="HTH_3"/>
    <property type="match status" value="1"/>
</dbReference>
<evidence type="ECO:0000313" key="2">
    <source>
        <dbReference type="EMBL" id="KRO04807.1"/>
    </source>
</evidence>
<sequence length="308" mass="34912">MFNRLSRVRLIFVVWWLIIGKRLQFGIIKATSKEGTTMSLGTTLKQVRQQRHLTQREAAQNICAQSMLSAIENDRYTPNATLLMRLCERLAISLSEISLAQNFDVGPQVAFNQRVEVLCNQHRYAELQAFLQQGEVIAAIASDEQTQAYYYYLGVTDIQLGPDLVAAEQSFQLSLASAVSGRPTTLTRIAQMSLALVRGRQHRQVDAQKLVTTALADLANSSYEENLNILFYLAALFDFEAQRDNAAMQLLVAGIQFATDHNSHYLLANDYHLLAMIAERSERLAGEDYRQSEKLLAQLFHEKIYDRF</sequence>
<reference evidence="2 3" key="1">
    <citation type="journal article" date="2015" name="Genome Announc.">
        <title>Expanding the biotechnology potential of lactobacilli through comparative genomics of 213 strains and associated genera.</title>
        <authorList>
            <person name="Sun Z."/>
            <person name="Harris H.M."/>
            <person name="McCann A."/>
            <person name="Guo C."/>
            <person name="Argimon S."/>
            <person name="Zhang W."/>
            <person name="Yang X."/>
            <person name="Jeffery I.B."/>
            <person name="Cooney J.C."/>
            <person name="Kagawa T.F."/>
            <person name="Liu W."/>
            <person name="Song Y."/>
            <person name="Salvetti E."/>
            <person name="Wrobel A."/>
            <person name="Rasinkangas P."/>
            <person name="Parkhill J."/>
            <person name="Rea M.C."/>
            <person name="O'Sullivan O."/>
            <person name="Ritari J."/>
            <person name="Douillard F.P."/>
            <person name="Paul Ross R."/>
            <person name="Yang R."/>
            <person name="Briner A.E."/>
            <person name="Felis G.E."/>
            <person name="de Vos W.M."/>
            <person name="Barrangou R."/>
            <person name="Klaenhammer T.R."/>
            <person name="Caufield P.W."/>
            <person name="Cui Y."/>
            <person name="Zhang H."/>
            <person name="O'Toole P.W."/>
        </authorList>
    </citation>
    <scope>NUCLEOTIDE SEQUENCE [LARGE SCALE GENOMIC DNA]</scope>
    <source>
        <strain evidence="2 3">DSM 22467</strain>
    </source>
</reference>
<evidence type="ECO:0000259" key="1">
    <source>
        <dbReference type="PROSITE" id="PS50943"/>
    </source>
</evidence>
<name>A0A0R2LUC1_9LACO</name>
<evidence type="ECO:0000313" key="3">
    <source>
        <dbReference type="Proteomes" id="UP000051906"/>
    </source>
</evidence>
<dbReference type="SMART" id="SM00530">
    <property type="entry name" value="HTH_XRE"/>
    <property type="match status" value="1"/>
</dbReference>
<dbReference type="InterPro" id="IPR011990">
    <property type="entry name" value="TPR-like_helical_dom_sf"/>
</dbReference>
<dbReference type="CDD" id="cd00093">
    <property type="entry name" value="HTH_XRE"/>
    <property type="match status" value="1"/>
</dbReference>
<dbReference type="PATRIC" id="fig|616990.3.peg.905"/>
<organism evidence="2 3">
    <name type="scientific">Levilactobacillus paucivorans</name>
    <dbReference type="NCBI Taxonomy" id="616990"/>
    <lineage>
        <taxon>Bacteria</taxon>
        <taxon>Bacillati</taxon>
        <taxon>Bacillota</taxon>
        <taxon>Bacilli</taxon>
        <taxon>Lactobacillales</taxon>
        <taxon>Lactobacillaceae</taxon>
        <taxon>Levilactobacillus</taxon>
    </lineage>
</organism>
<feature type="domain" description="HTH cro/C1-type" evidence="1">
    <location>
        <begin position="44"/>
        <end position="97"/>
    </location>
</feature>
<dbReference type="InterPro" id="IPR001387">
    <property type="entry name" value="Cro/C1-type_HTH"/>
</dbReference>